<organism evidence="1 2">
    <name type="scientific">Armillaria solidipes</name>
    <dbReference type="NCBI Taxonomy" id="1076256"/>
    <lineage>
        <taxon>Eukaryota</taxon>
        <taxon>Fungi</taxon>
        <taxon>Dikarya</taxon>
        <taxon>Basidiomycota</taxon>
        <taxon>Agaricomycotina</taxon>
        <taxon>Agaricomycetes</taxon>
        <taxon>Agaricomycetidae</taxon>
        <taxon>Agaricales</taxon>
        <taxon>Marasmiineae</taxon>
        <taxon>Physalacriaceae</taxon>
        <taxon>Armillaria</taxon>
    </lineage>
</organism>
<evidence type="ECO:0000313" key="1">
    <source>
        <dbReference type="EMBL" id="PBK66115.1"/>
    </source>
</evidence>
<accession>A0A2H3B5H1</accession>
<name>A0A2H3B5H1_9AGAR</name>
<dbReference type="EMBL" id="KZ293442">
    <property type="protein sequence ID" value="PBK66115.1"/>
    <property type="molecule type" value="Genomic_DNA"/>
</dbReference>
<evidence type="ECO:0000313" key="2">
    <source>
        <dbReference type="Proteomes" id="UP000218334"/>
    </source>
</evidence>
<keyword evidence="2" id="KW-1185">Reference proteome</keyword>
<sequence length="105" mass="11705">MMAGQGGAYRSVLLTVRVSYYQGNERLFVPPSLDIARRVAQDNSKTLGLPPPPLHHIHVIAPGVVEFYWSSYVGSNLQAVLRRKIFTDLHDHILIPDSALHEASM</sequence>
<protein>
    <submittedName>
        <fullName evidence="1">Uncharacterized protein</fullName>
    </submittedName>
</protein>
<dbReference type="AlphaFoldDB" id="A0A2H3B5H1"/>
<gene>
    <name evidence="1" type="ORF">ARMSODRAFT_369822</name>
</gene>
<dbReference type="Proteomes" id="UP000218334">
    <property type="component" value="Unassembled WGS sequence"/>
</dbReference>
<reference evidence="2" key="1">
    <citation type="journal article" date="2017" name="Nat. Ecol. Evol.">
        <title>Genome expansion and lineage-specific genetic innovations in the forest pathogenic fungi Armillaria.</title>
        <authorList>
            <person name="Sipos G."/>
            <person name="Prasanna A.N."/>
            <person name="Walter M.C."/>
            <person name="O'Connor E."/>
            <person name="Balint B."/>
            <person name="Krizsan K."/>
            <person name="Kiss B."/>
            <person name="Hess J."/>
            <person name="Varga T."/>
            <person name="Slot J."/>
            <person name="Riley R."/>
            <person name="Boka B."/>
            <person name="Rigling D."/>
            <person name="Barry K."/>
            <person name="Lee J."/>
            <person name="Mihaltcheva S."/>
            <person name="LaButti K."/>
            <person name="Lipzen A."/>
            <person name="Waldron R."/>
            <person name="Moloney N.M."/>
            <person name="Sperisen C."/>
            <person name="Kredics L."/>
            <person name="Vagvoelgyi C."/>
            <person name="Patrignani A."/>
            <person name="Fitzpatrick D."/>
            <person name="Nagy I."/>
            <person name="Doyle S."/>
            <person name="Anderson J.B."/>
            <person name="Grigoriev I.V."/>
            <person name="Gueldener U."/>
            <person name="Muensterkoetter M."/>
            <person name="Nagy L.G."/>
        </authorList>
    </citation>
    <scope>NUCLEOTIDE SEQUENCE [LARGE SCALE GENOMIC DNA]</scope>
    <source>
        <strain evidence="2">28-4</strain>
    </source>
</reference>
<proteinExistence type="predicted"/>